<keyword evidence="2" id="KW-1185">Reference proteome</keyword>
<proteinExistence type="predicted"/>
<dbReference type="Proteomes" id="UP000276215">
    <property type="component" value="Unassembled WGS sequence"/>
</dbReference>
<gene>
    <name evidence="1" type="ORF">L873DRAFT_1236322</name>
</gene>
<accession>A0A3N4JDH8</accession>
<name>A0A3N4JDH8_9PEZI</name>
<organism evidence="1 2">
    <name type="scientific">Choiromyces venosus 120613-1</name>
    <dbReference type="NCBI Taxonomy" id="1336337"/>
    <lineage>
        <taxon>Eukaryota</taxon>
        <taxon>Fungi</taxon>
        <taxon>Dikarya</taxon>
        <taxon>Ascomycota</taxon>
        <taxon>Pezizomycotina</taxon>
        <taxon>Pezizomycetes</taxon>
        <taxon>Pezizales</taxon>
        <taxon>Tuberaceae</taxon>
        <taxon>Choiromyces</taxon>
    </lineage>
</organism>
<sequence length="133" mass="15074">MNKTNNSPVSSLGNRVDTINFTTTIPAMSSISPSQLPTLIVTGWHRTHLLDFAKEHNIPFHPDYSWKTFIILMAKFIVNGRETEIIFTHWKKLIGGQTALFIKLSTMEACNRGFDILANSKAFLDCLIELKHI</sequence>
<dbReference type="EMBL" id="ML120415">
    <property type="protein sequence ID" value="RPA96319.1"/>
    <property type="molecule type" value="Genomic_DNA"/>
</dbReference>
<dbReference type="OrthoDB" id="5416568at2759"/>
<dbReference type="AlphaFoldDB" id="A0A3N4JDH8"/>
<evidence type="ECO:0000313" key="2">
    <source>
        <dbReference type="Proteomes" id="UP000276215"/>
    </source>
</evidence>
<reference evidence="1 2" key="1">
    <citation type="journal article" date="2018" name="Nat. Ecol. Evol.">
        <title>Pezizomycetes genomes reveal the molecular basis of ectomycorrhizal truffle lifestyle.</title>
        <authorList>
            <person name="Murat C."/>
            <person name="Payen T."/>
            <person name="Noel B."/>
            <person name="Kuo A."/>
            <person name="Morin E."/>
            <person name="Chen J."/>
            <person name="Kohler A."/>
            <person name="Krizsan K."/>
            <person name="Balestrini R."/>
            <person name="Da Silva C."/>
            <person name="Montanini B."/>
            <person name="Hainaut M."/>
            <person name="Levati E."/>
            <person name="Barry K.W."/>
            <person name="Belfiori B."/>
            <person name="Cichocki N."/>
            <person name="Clum A."/>
            <person name="Dockter R.B."/>
            <person name="Fauchery L."/>
            <person name="Guy J."/>
            <person name="Iotti M."/>
            <person name="Le Tacon F."/>
            <person name="Lindquist E.A."/>
            <person name="Lipzen A."/>
            <person name="Malagnac F."/>
            <person name="Mello A."/>
            <person name="Molinier V."/>
            <person name="Miyauchi S."/>
            <person name="Poulain J."/>
            <person name="Riccioni C."/>
            <person name="Rubini A."/>
            <person name="Sitrit Y."/>
            <person name="Splivallo R."/>
            <person name="Traeger S."/>
            <person name="Wang M."/>
            <person name="Zifcakova L."/>
            <person name="Wipf D."/>
            <person name="Zambonelli A."/>
            <person name="Paolocci F."/>
            <person name="Nowrousian M."/>
            <person name="Ottonello S."/>
            <person name="Baldrian P."/>
            <person name="Spatafora J.W."/>
            <person name="Henrissat B."/>
            <person name="Nagy L.G."/>
            <person name="Aury J.M."/>
            <person name="Wincker P."/>
            <person name="Grigoriev I.V."/>
            <person name="Bonfante P."/>
            <person name="Martin F.M."/>
        </authorList>
    </citation>
    <scope>NUCLEOTIDE SEQUENCE [LARGE SCALE GENOMIC DNA]</scope>
    <source>
        <strain evidence="1 2">120613-1</strain>
    </source>
</reference>
<evidence type="ECO:0000313" key="1">
    <source>
        <dbReference type="EMBL" id="RPA96319.1"/>
    </source>
</evidence>
<protein>
    <submittedName>
        <fullName evidence="1">Uncharacterized protein</fullName>
    </submittedName>
</protein>